<evidence type="ECO:0000313" key="2">
    <source>
        <dbReference type="EMBL" id="MEX6428829.1"/>
    </source>
</evidence>
<feature type="region of interest" description="Disordered" evidence="1">
    <location>
        <begin position="1"/>
        <end position="26"/>
    </location>
</feature>
<dbReference type="Gene3D" id="3.40.50.1820">
    <property type="entry name" value="alpha/beta hydrolase"/>
    <property type="match status" value="1"/>
</dbReference>
<dbReference type="EMBL" id="JBFSHR010000007">
    <property type="protein sequence ID" value="MEX6428829.1"/>
    <property type="molecule type" value="Genomic_DNA"/>
</dbReference>
<name>A0ABV3Y0T2_9ACTN</name>
<organism evidence="2 3">
    <name type="scientific">Ferrimicrobium acidiphilum</name>
    <dbReference type="NCBI Taxonomy" id="121039"/>
    <lineage>
        <taxon>Bacteria</taxon>
        <taxon>Bacillati</taxon>
        <taxon>Actinomycetota</taxon>
        <taxon>Acidimicrobiia</taxon>
        <taxon>Acidimicrobiales</taxon>
        <taxon>Acidimicrobiaceae</taxon>
        <taxon>Ferrimicrobium</taxon>
    </lineage>
</organism>
<feature type="non-terminal residue" evidence="2">
    <location>
        <position position="1"/>
    </location>
</feature>
<dbReference type="InterPro" id="IPR029058">
    <property type="entry name" value="AB_hydrolase_fold"/>
</dbReference>
<keyword evidence="2" id="KW-0378">Hydrolase</keyword>
<evidence type="ECO:0000256" key="1">
    <source>
        <dbReference type="SAM" id="MobiDB-lite"/>
    </source>
</evidence>
<gene>
    <name evidence="2" type="ORF">AB6A68_03120</name>
</gene>
<proteinExistence type="predicted"/>
<protein>
    <submittedName>
        <fullName evidence="2">Alpha/beta hydrolase</fullName>
    </submittedName>
</protein>
<dbReference type="SUPFAM" id="SSF53474">
    <property type="entry name" value="alpha/beta-Hydrolases"/>
    <property type="match status" value="1"/>
</dbReference>
<reference evidence="2 3" key="1">
    <citation type="submission" date="2024-07" db="EMBL/GenBank/DDBJ databases">
        <title>Draft Genome Sequence of Ferrimicrobium acidiphilum Strain YE2023, Isolated from a Pulp of Bioleach Reactor.</title>
        <authorList>
            <person name="Elkina Y.A."/>
            <person name="Bulaeva A.G."/>
            <person name="Beletsky A.V."/>
            <person name="Mardanov A.V."/>
        </authorList>
    </citation>
    <scope>NUCLEOTIDE SEQUENCE [LARGE SCALE GENOMIC DNA]</scope>
    <source>
        <strain evidence="2 3">YE2023</strain>
    </source>
</reference>
<keyword evidence="3" id="KW-1185">Reference proteome</keyword>
<evidence type="ECO:0000313" key="3">
    <source>
        <dbReference type="Proteomes" id="UP001560267"/>
    </source>
</evidence>
<dbReference type="Proteomes" id="UP001560267">
    <property type="component" value="Unassembled WGS sequence"/>
</dbReference>
<comment type="caution">
    <text evidence="2">The sequence shown here is derived from an EMBL/GenBank/DDBJ whole genome shotgun (WGS) entry which is preliminary data.</text>
</comment>
<accession>A0ABV3Y0T2</accession>
<dbReference type="GO" id="GO:0016787">
    <property type="term" value="F:hydrolase activity"/>
    <property type="evidence" value="ECO:0007669"/>
    <property type="project" value="UniProtKB-KW"/>
</dbReference>
<sequence length="247" mass="27046">SLLQASLGLATTPPGSSVTGKLSHTRPSDLTSTIEAYLKGNGGYALEVALVAPERVRSLTLVCSGLPGHVWPPAMIREVKEQVHRSVPVDRLGAYQSHTSDRINPEDVAAMAEAQARYMVAGPSRDPAQVDPEVWQLAVDMLYRVFERQWTDRPVVERQLEPPAVGRLGEVSAPTLVINGRDDVPWIQDVSDLLSERIPRARRLDIADTAHLPPLERPAQVTEAIRSHSLATERSRESCSNPCEDGI</sequence>
<feature type="compositionally biased region" description="Polar residues" evidence="1">
    <location>
        <begin position="13"/>
        <end position="22"/>
    </location>
</feature>